<dbReference type="Proteomes" id="UP001185069">
    <property type="component" value="Unassembled WGS sequence"/>
</dbReference>
<proteinExistence type="predicted"/>
<protein>
    <submittedName>
        <fullName evidence="1">Catechol 2,3-dioxygenase-like lactoylglutathione lyase family enzyme</fullName>
    </submittedName>
</protein>
<keyword evidence="2" id="KW-1185">Reference proteome</keyword>
<reference evidence="1 2" key="1">
    <citation type="submission" date="2023-07" db="EMBL/GenBank/DDBJ databases">
        <title>Sequencing the genomes of 1000 actinobacteria strains.</title>
        <authorList>
            <person name="Klenk H.-P."/>
        </authorList>
    </citation>
    <scope>NUCLEOTIDE SEQUENCE [LARGE SCALE GENOMIC DNA]</scope>
    <source>
        <strain evidence="1 2">DSM 14555</strain>
    </source>
</reference>
<evidence type="ECO:0000313" key="1">
    <source>
        <dbReference type="EMBL" id="MDR6268070.1"/>
    </source>
</evidence>
<dbReference type="EMBL" id="JAVDQF010000001">
    <property type="protein sequence ID" value="MDR6268070.1"/>
    <property type="molecule type" value="Genomic_DNA"/>
</dbReference>
<dbReference type="InterPro" id="IPR029068">
    <property type="entry name" value="Glyas_Bleomycin-R_OHBP_Dase"/>
</dbReference>
<organism evidence="1 2">
    <name type="scientific">Arthrobacter russicus</name>
    <dbReference type="NCBI Taxonomy" id="172040"/>
    <lineage>
        <taxon>Bacteria</taxon>
        <taxon>Bacillati</taxon>
        <taxon>Actinomycetota</taxon>
        <taxon>Actinomycetes</taxon>
        <taxon>Micrococcales</taxon>
        <taxon>Micrococcaceae</taxon>
        <taxon>Arthrobacter</taxon>
    </lineage>
</organism>
<dbReference type="SUPFAM" id="SSF54593">
    <property type="entry name" value="Glyoxalase/Bleomycin resistance protein/Dihydroxybiphenyl dioxygenase"/>
    <property type="match status" value="1"/>
</dbReference>
<comment type="caution">
    <text evidence="1">The sequence shown here is derived from an EMBL/GenBank/DDBJ whole genome shotgun (WGS) entry which is preliminary data.</text>
</comment>
<evidence type="ECO:0000313" key="2">
    <source>
        <dbReference type="Proteomes" id="UP001185069"/>
    </source>
</evidence>
<accession>A0ABU1J6L8</accession>
<gene>
    <name evidence="1" type="ORF">JOE69_000308</name>
</gene>
<sequence length="55" mass="6229">MESQVMFESDEVFSSFSCDDIHSARKFYSAILGFRITEHRGMLSLHLGPGPTHLI</sequence>
<name>A0ABU1J6L8_9MICC</name>